<dbReference type="GO" id="GO:0016787">
    <property type="term" value="F:hydrolase activity"/>
    <property type="evidence" value="ECO:0007669"/>
    <property type="project" value="UniProtKB-KW"/>
</dbReference>
<dbReference type="Proteomes" id="UP001500101">
    <property type="component" value="Unassembled WGS sequence"/>
</dbReference>
<name>A0ABP7YWF6_9SPHI</name>
<keyword evidence="2" id="KW-0479">Metal-binding</keyword>
<evidence type="ECO:0000256" key="1">
    <source>
        <dbReference type="ARBA" id="ARBA00009275"/>
    </source>
</evidence>
<keyword evidence="5" id="KW-1185">Reference proteome</keyword>
<accession>A0ABP7YWF6</accession>
<organism evidence="4 5">
    <name type="scientific">Sphingobacterium kyonggiense</name>
    <dbReference type="NCBI Taxonomy" id="714075"/>
    <lineage>
        <taxon>Bacteria</taxon>
        <taxon>Pseudomonadati</taxon>
        <taxon>Bacteroidota</taxon>
        <taxon>Sphingobacteriia</taxon>
        <taxon>Sphingobacteriales</taxon>
        <taxon>Sphingobacteriaceae</taxon>
        <taxon>Sphingobacterium</taxon>
    </lineage>
</organism>
<dbReference type="PIRSF" id="PIRSF005902">
    <property type="entry name" value="DNase_TatD"/>
    <property type="match status" value="1"/>
</dbReference>
<protein>
    <submittedName>
        <fullName evidence="4">TatD family hydrolase</fullName>
    </submittedName>
</protein>
<evidence type="ECO:0000256" key="2">
    <source>
        <dbReference type="ARBA" id="ARBA00022723"/>
    </source>
</evidence>
<dbReference type="InterPro" id="IPR001130">
    <property type="entry name" value="TatD-like"/>
</dbReference>
<dbReference type="Pfam" id="PF01026">
    <property type="entry name" value="TatD_DNase"/>
    <property type="match status" value="1"/>
</dbReference>
<dbReference type="PROSITE" id="PS01090">
    <property type="entry name" value="TATD_2"/>
    <property type="match status" value="1"/>
</dbReference>
<keyword evidence="3 4" id="KW-0378">Hydrolase</keyword>
<dbReference type="Gene3D" id="3.20.20.140">
    <property type="entry name" value="Metal-dependent hydrolases"/>
    <property type="match status" value="1"/>
</dbReference>
<evidence type="ECO:0000313" key="5">
    <source>
        <dbReference type="Proteomes" id="UP001500101"/>
    </source>
</evidence>
<comment type="caution">
    <text evidence="4">The sequence shown here is derived from an EMBL/GenBank/DDBJ whole genome shotgun (WGS) entry which is preliminary data.</text>
</comment>
<dbReference type="NCBIfam" id="TIGR00010">
    <property type="entry name" value="YchF/TatD family DNA exonuclease"/>
    <property type="match status" value="1"/>
</dbReference>
<dbReference type="InterPro" id="IPR018228">
    <property type="entry name" value="DNase_TatD-rel_CS"/>
</dbReference>
<dbReference type="PANTHER" id="PTHR46124">
    <property type="entry name" value="D-AMINOACYL-TRNA DEACYLASE"/>
    <property type="match status" value="1"/>
</dbReference>
<dbReference type="PANTHER" id="PTHR46124:SF4">
    <property type="entry name" value="HYDROLASE TATD"/>
    <property type="match status" value="1"/>
</dbReference>
<dbReference type="RefSeq" id="WP_344674891.1">
    <property type="nucleotide sequence ID" value="NZ_BAAAZI010000010.1"/>
</dbReference>
<proteinExistence type="inferred from homology"/>
<dbReference type="InterPro" id="IPR015991">
    <property type="entry name" value="TatD/YcfH-like"/>
</dbReference>
<evidence type="ECO:0000256" key="3">
    <source>
        <dbReference type="ARBA" id="ARBA00022801"/>
    </source>
</evidence>
<dbReference type="InterPro" id="IPR032466">
    <property type="entry name" value="Metal_Hydrolase"/>
</dbReference>
<comment type="similarity">
    <text evidence="1">Belongs to the metallo-dependent hydrolases superfamily. TatD-type hydrolase family.</text>
</comment>
<sequence>MQAENVIGGFTLTDTHTHIYYQAGTPNLAEQMNRCFENSVKRLFLPNVDLESIPQVMDTVKAYPENCFAMLGLHPCSVGEDYKQVLDTIEQEIQKHKIYAIGEIGIDLYWDKSTLAWQQEAFRRQINWAKDLGLPISIHCREAFDEVFEILDAEQDGRLFGIFHCFTGSLEQAKRAIALNFVLGIGGVVTFKKAGLDAVVKEIALEHLVLETDAPYLAPVPYRGKENESSYLFHVAQKVADLHEISIEKLAEITTNNSIKVFNI</sequence>
<gene>
    <name evidence="4" type="ORF">GCM10022216_23210</name>
</gene>
<dbReference type="SUPFAM" id="SSF51556">
    <property type="entry name" value="Metallo-dependent hydrolases"/>
    <property type="match status" value="1"/>
</dbReference>
<dbReference type="EMBL" id="BAAAZI010000010">
    <property type="protein sequence ID" value="GAA4142350.1"/>
    <property type="molecule type" value="Genomic_DNA"/>
</dbReference>
<dbReference type="CDD" id="cd01310">
    <property type="entry name" value="TatD_DNAse"/>
    <property type="match status" value="1"/>
</dbReference>
<reference evidence="5" key="1">
    <citation type="journal article" date="2019" name="Int. J. Syst. Evol. Microbiol.">
        <title>The Global Catalogue of Microorganisms (GCM) 10K type strain sequencing project: providing services to taxonomists for standard genome sequencing and annotation.</title>
        <authorList>
            <consortium name="The Broad Institute Genomics Platform"/>
            <consortium name="The Broad Institute Genome Sequencing Center for Infectious Disease"/>
            <person name="Wu L."/>
            <person name="Ma J."/>
        </authorList>
    </citation>
    <scope>NUCLEOTIDE SEQUENCE [LARGE SCALE GENOMIC DNA]</scope>
    <source>
        <strain evidence="5">JCM 16704</strain>
    </source>
</reference>
<evidence type="ECO:0000313" key="4">
    <source>
        <dbReference type="EMBL" id="GAA4142350.1"/>
    </source>
</evidence>